<dbReference type="AlphaFoldDB" id="A0ABD0R2Y4"/>
<evidence type="ECO:0000313" key="1">
    <source>
        <dbReference type="EMBL" id="KAL0192827.1"/>
    </source>
</evidence>
<reference evidence="1 2" key="1">
    <citation type="submission" date="2024-05" db="EMBL/GenBank/DDBJ databases">
        <title>Genome sequencing and assembly of Indian major carp, Cirrhinus mrigala (Hamilton, 1822).</title>
        <authorList>
            <person name="Mohindra V."/>
            <person name="Chowdhury L.M."/>
            <person name="Lal K."/>
            <person name="Jena J.K."/>
        </authorList>
    </citation>
    <scope>NUCLEOTIDE SEQUENCE [LARGE SCALE GENOMIC DNA]</scope>
    <source>
        <strain evidence="1">CM1030</strain>
        <tissue evidence="1">Blood</tissue>
    </source>
</reference>
<keyword evidence="2" id="KW-1185">Reference proteome</keyword>
<dbReference type="EMBL" id="JAMKFB020000005">
    <property type="protein sequence ID" value="KAL0192827.1"/>
    <property type="molecule type" value="Genomic_DNA"/>
</dbReference>
<dbReference type="Gene3D" id="1.20.5.1700">
    <property type="match status" value="1"/>
</dbReference>
<dbReference type="Proteomes" id="UP001529510">
    <property type="component" value="Unassembled WGS sequence"/>
</dbReference>
<sequence>ELEEQLADLEQRLESSQVDQENLRKNLKTLLEILDGKIFELTELRDNLAKLIEDS</sequence>
<protein>
    <submittedName>
        <fullName evidence="1">Uncharacterized protein</fullName>
    </submittedName>
</protein>
<organism evidence="1 2">
    <name type="scientific">Cirrhinus mrigala</name>
    <name type="common">Mrigala</name>
    <dbReference type="NCBI Taxonomy" id="683832"/>
    <lineage>
        <taxon>Eukaryota</taxon>
        <taxon>Metazoa</taxon>
        <taxon>Chordata</taxon>
        <taxon>Craniata</taxon>
        <taxon>Vertebrata</taxon>
        <taxon>Euteleostomi</taxon>
        <taxon>Actinopterygii</taxon>
        <taxon>Neopterygii</taxon>
        <taxon>Teleostei</taxon>
        <taxon>Ostariophysi</taxon>
        <taxon>Cypriniformes</taxon>
        <taxon>Cyprinidae</taxon>
        <taxon>Labeoninae</taxon>
        <taxon>Labeonini</taxon>
        <taxon>Cirrhinus</taxon>
    </lineage>
</organism>
<gene>
    <name evidence="1" type="ORF">M9458_011123</name>
</gene>
<name>A0ABD0R2Y4_CIRMR</name>
<evidence type="ECO:0000313" key="2">
    <source>
        <dbReference type="Proteomes" id="UP001529510"/>
    </source>
</evidence>
<comment type="caution">
    <text evidence="1">The sequence shown here is derived from an EMBL/GenBank/DDBJ whole genome shotgun (WGS) entry which is preliminary data.</text>
</comment>
<accession>A0ABD0R2Y4</accession>
<feature type="non-terminal residue" evidence="1">
    <location>
        <position position="1"/>
    </location>
</feature>
<proteinExistence type="predicted"/>